<accession>A0ABV1VKS3</accession>
<dbReference type="SUPFAM" id="SSF53901">
    <property type="entry name" value="Thiolase-like"/>
    <property type="match status" value="1"/>
</dbReference>
<dbReference type="Pfam" id="PF00109">
    <property type="entry name" value="ketoacyl-synt"/>
    <property type="match status" value="1"/>
</dbReference>
<name>A0ABV1VKS3_9ACTN</name>
<reference evidence="4 5" key="1">
    <citation type="submission" date="2024-06" db="EMBL/GenBank/DDBJ databases">
        <title>The Natural Products Discovery Center: Release of the First 8490 Sequenced Strains for Exploring Actinobacteria Biosynthetic Diversity.</title>
        <authorList>
            <person name="Kalkreuter E."/>
            <person name="Kautsar S.A."/>
            <person name="Yang D."/>
            <person name="Bader C.D."/>
            <person name="Teijaro C.N."/>
            <person name="Fluegel L."/>
            <person name="Davis C.M."/>
            <person name="Simpson J.R."/>
            <person name="Lauterbach L."/>
            <person name="Steele A.D."/>
            <person name="Gui C."/>
            <person name="Meng S."/>
            <person name="Li G."/>
            <person name="Viehrig K."/>
            <person name="Ye F."/>
            <person name="Su P."/>
            <person name="Kiefer A.F."/>
            <person name="Nichols A."/>
            <person name="Cepeda A.J."/>
            <person name="Yan W."/>
            <person name="Fan B."/>
            <person name="Jiang Y."/>
            <person name="Adhikari A."/>
            <person name="Zheng C.-J."/>
            <person name="Schuster L."/>
            <person name="Cowan T.M."/>
            <person name="Smanski M.J."/>
            <person name="Chevrette M.G."/>
            <person name="De Carvalho L.P.S."/>
            <person name="Shen B."/>
        </authorList>
    </citation>
    <scope>NUCLEOTIDE SEQUENCE [LARGE SCALE GENOMIC DNA]</scope>
    <source>
        <strain evidence="4 5">NPDC000632</strain>
    </source>
</reference>
<gene>
    <name evidence="4" type="ORF">ABT322_23480</name>
</gene>
<dbReference type="InterPro" id="IPR016039">
    <property type="entry name" value="Thiolase-like"/>
</dbReference>
<sequence>MHLQHDSVWCRPRPSAGRPVRRGHRWRYPRPSITPLVAAAFATVGALSPRTDDPATASRPLDTARDGFDVAEGASVLVIERRSTLGHAVPGPTTPCRRGPNVWRARRPRMRRTCGRGPVC</sequence>
<keyword evidence="5" id="KW-1185">Reference proteome</keyword>
<protein>
    <submittedName>
        <fullName evidence="4">Beta-ketoacyl synthase N-terminal-like domain-containing protein</fullName>
    </submittedName>
</protein>
<dbReference type="RefSeq" id="WP_350718691.1">
    <property type="nucleotide sequence ID" value="NZ_JBEPCO010000011.1"/>
</dbReference>
<dbReference type="EMBL" id="JBEPCV010000024">
    <property type="protein sequence ID" value="MER6906644.1"/>
    <property type="molecule type" value="Genomic_DNA"/>
</dbReference>
<dbReference type="InterPro" id="IPR014030">
    <property type="entry name" value="Ketoacyl_synth_N"/>
</dbReference>
<organism evidence="4 5">
    <name type="scientific">Streptomyces flaveolus</name>
    <dbReference type="NCBI Taxonomy" id="67297"/>
    <lineage>
        <taxon>Bacteria</taxon>
        <taxon>Bacillati</taxon>
        <taxon>Actinomycetota</taxon>
        <taxon>Actinomycetes</taxon>
        <taxon>Kitasatosporales</taxon>
        <taxon>Streptomycetaceae</taxon>
        <taxon>Streptomyces</taxon>
    </lineage>
</organism>
<feature type="region of interest" description="Disordered" evidence="2">
    <location>
        <begin position="1"/>
        <end position="23"/>
    </location>
</feature>
<evidence type="ECO:0000259" key="3">
    <source>
        <dbReference type="Pfam" id="PF00109"/>
    </source>
</evidence>
<comment type="caution">
    <text evidence="4">The sequence shown here is derived from an EMBL/GenBank/DDBJ whole genome shotgun (WGS) entry which is preliminary data.</text>
</comment>
<keyword evidence="1" id="KW-0808">Transferase</keyword>
<proteinExistence type="predicted"/>
<evidence type="ECO:0000256" key="2">
    <source>
        <dbReference type="SAM" id="MobiDB-lite"/>
    </source>
</evidence>
<evidence type="ECO:0000313" key="4">
    <source>
        <dbReference type="EMBL" id="MER6906644.1"/>
    </source>
</evidence>
<dbReference type="PANTHER" id="PTHR11712">
    <property type="entry name" value="POLYKETIDE SYNTHASE-RELATED"/>
    <property type="match status" value="1"/>
</dbReference>
<feature type="domain" description="Beta-ketoacyl synthase-like N-terminal" evidence="3">
    <location>
        <begin position="33"/>
        <end position="83"/>
    </location>
</feature>
<evidence type="ECO:0000256" key="1">
    <source>
        <dbReference type="ARBA" id="ARBA00022679"/>
    </source>
</evidence>
<dbReference type="InterPro" id="IPR000794">
    <property type="entry name" value="Beta-ketoacyl_synthase"/>
</dbReference>
<dbReference type="Gene3D" id="3.40.47.10">
    <property type="match status" value="1"/>
</dbReference>
<evidence type="ECO:0000313" key="5">
    <source>
        <dbReference type="Proteomes" id="UP001490330"/>
    </source>
</evidence>
<dbReference type="PANTHER" id="PTHR11712:SF347">
    <property type="entry name" value="BETA KETOACYL-ACYL CARRIER PROTEIN SYNTHASE"/>
    <property type="match status" value="1"/>
</dbReference>
<dbReference type="Proteomes" id="UP001490330">
    <property type="component" value="Unassembled WGS sequence"/>
</dbReference>